<accession>D8TDL2</accession>
<dbReference type="KEGG" id="smo:SELMODRAFT_431730"/>
<reference evidence="1 2" key="1">
    <citation type="journal article" date="2011" name="Science">
        <title>The Selaginella genome identifies genetic changes associated with the evolution of vascular plants.</title>
        <authorList>
            <person name="Banks J.A."/>
            <person name="Nishiyama T."/>
            <person name="Hasebe M."/>
            <person name="Bowman J.L."/>
            <person name="Gribskov M."/>
            <person name="dePamphilis C."/>
            <person name="Albert V.A."/>
            <person name="Aono N."/>
            <person name="Aoyama T."/>
            <person name="Ambrose B.A."/>
            <person name="Ashton N.W."/>
            <person name="Axtell M.J."/>
            <person name="Barker E."/>
            <person name="Barker M.S."/>
            <person name="Bennetzen J.L."/>
            <person name="Bonawitz N.D."/>
            <person name="Chapple C."/>
            <person name="Cheng C."/>
            <person name="Correa L.G."/>
            <person name="Dacre M."/>
            <person name="DeBarry J."/>
            <person name="Dreyer I."/>
            <person name="Elias M."/>
            <person name="Engstrom E.M."/>
            <person name="Estelle M."/>
            <person name="Feng L."/>
            <person name="Finet C."/>
            <person name="Floyd S.K."/>
            <person name="Frommer W.B."/>
            <person name="Fujita T."/>
            <person name="Gramzow L."/>
            <person name="Gutensohn M."/>
            <person name="Harholt J."/>
            <person name="Hattori M."/>
            <person name="Heyl A."/>
            <person name="Hirai T."/>
            <person name="Hiwatashi Y."/>
            <person name="Ishikawa M."/>
            <person name="Iwata M."/>
            <person name="Karol K.G."/>
            <person name="Koehler B."/>
            <person name="Kolukisaoglu U."/>
            <person name="Kubo M."/>
            <person name="Kurata T."/>
            <person name="Lalonde S."/>
            <person name="Li K."/>
            <person name="Li Y."/>
            <person name="Litt A."/>
            <person name="Lyons E."/>
            <person name="Manning G."/>
            <person name="Maruyama T."/>
            <person name="Michael T.P."/>
            <person name="Mikami K."/>
            <person name="Miyazaki S."/>
            <person name="Morinaga S."/>
            <person name="Murata T."/>
            <person name="Mueller-Roeber B."/>
            <person name="Nelson D.R."/>
            <person name="Obara M."/>
            <person name="Oguri Y."/>
            <person name="Olmstead R.G."/>
            <person name="Onodera N."/>
            <person name="Petersen B.L."/>
            <person name="Pils B."/>
            <person name="Prigge M."/>
            <person name="Rensing S.A."/>
            <person name="Riano-Pachon D.M."/>
            <person name="Roberts A.W."/>
            <person name="Sato Y."/>
            <person name="Scheller H.V."/>
            <person name="Schulz B."/>
            <person name="Schulz C."/>
            <person name="Shakirov E.V."/>
            <person name="Shibagaki N."/>
            <person name="Shinohara N."/>
            <person name="Shippen D.E."/>
            <person name="Soerensen I."/>
            <person name="Sotooka R."/>
            <person name="Sugimoto N."/>
            <person name="Sugita M."/>
            <person name="Sumikawa N."/>
            <person name="Tanurdzic M."/>
            <person name="Theissen G."/>
            <person name="Ulvskov P."/>
            <person name="Wakazuki S."/>
            <person name="Weng J.K."/>
            <person name="Willats W.W."/>
            <person name="Wipf D."/>
            <person name="Wolf P.G."/>
            <person name="Yang L."/>
            <person name="Zimmer A.D."/>
            <person name="Zhu Q."/>
            <person name="Mitros T."/>
            <person name="Hellsten U."/>
            <person name="Loque D."/>
            <person name="Otillar R."/>
            <person name="Salamov A."/>
            <person name="Schmutz J."/>
            <person name="Shapiro H."/>
            <person name="Lindquist E."/>
            <person name="Lucas S."/>
            <person name="Rokhsar D."/>
            <person name="Grigoriev I.V."/>
        </authorList>
    </citation>
    <scope>NUCLEOTIDE SEQUENCE [LARGE SCALE GENOMIC DNA]</scope>
</reference>
<name>D8TDL2_SELML</name>
<gene>
    <name evidence="1" type="ORF">SELMODRAFT_431730</name>
</gene>
<evidence type="ECO:0000313" key="2">
    <source>
        <dbReference type="Proteomes" id="UP000001514"/>
    </source>
</evidence>
<dbReference type="HOGENOM" id="CLU_1716392_0_0_1"/>
<sequence>MHKYLKYPEQDLWCYLTRRILDLATTVVELEALNTWKYHRLQLLYRGRHWAFTTTLEYCIIQNPPMSEVTQMLMDFGVELVTKRGVEAWERNAMVDRENGSTQPDFITKLARVFYEGENGKKKCPLPTDLAFERQSTLNFWKAAMQIEIEGTE</sequence>
<keyword evidence="2" id="KW-1185">Reference proteome</keyword>
<dbReference type="EMBL" id="GL377731">
    <property type="protein sequence ID" value="EFJ05274.1"/>
    <property type="molecule type" value="Genomic_DNA"/>
</dbReference>
<protein>
    <submittedName>
        <fullName evidence="1">Uncharacterized protein</fullName>
    </submittedName>
</protein>
<dbReference type="Proteomes" id="UP000001514">
    <property type="component" value="Unassembled WGS sequence"/>
</dbReference>
<proteinExistence type="predicted"/>
<dbReference type="Gramene" id="EFJ05274">
    <property type="protein sequence ID" value="EFJ05274"/>
    <property type="gene ID" value="SELMODRAFT_431730"/>
</dbReference>
<dbReference type="InParanoid" id="D8TDL2"/>
<organism evidence="2">
    <name type="scientific">Selaginella moellendorffii</name>
    <name type="common">Spikemoss</name>
    <dbReference type="NCBI Taxonomy" id="88036"/>
    <lineage>
        <taxon>Eukaryota</taxon>
        <taxon>Viridiplantae</taxon>
        <taxon>Streptophyta</taxon>
        <taxon>Embryophyta</taxon>
        <taxon>Tracheophyta</taxon>
        <taxon>Lycopodiopsida</taxon>
        <taxon>Selaginellales</taxon>
        <taxon>Selaginellaceae</taxon>
        <taxon>Selaginella</taxon>
    </lineage>
</organism>
<evidence type="ECO:0000313" key="1">
    <source>
        <dbReference type="EMBL" id="EFJ05274.1"/>
    </source>
</evidence>
<dbReference type="AlphaFoldDB" id="D8TDL2"/>